<proteinExistence type="predicted"/>
<evidence type="ECO:0000313" key="2">
    <source>
        <dbReference type="Proteomes" id="UP001642464"/>
    </source>
</evidence>
<reference evidence="1 2" key="1">
    <citation type="submission" date="2024-02" db="EMBL/GenBank/DDBJ databases">
        <authorList>
            <person name="Chen Y."/>
            <person name="Shah S."/>
            <person name="Dougan E. K."/>
            <person name="Thang M."/>
            <person name="Chan C."/>
        </authorList>
    </citation>
    <scope>NUCLEOTIDE SEQUENCE [LARGE SCALE GENOMIC DNA]</scope>
</reference>
<dbReference type="EMBL" id="CAXAMM010002080">
    <property type="protein sequence ID" value="CAK8994616.1"/>
    <property type="molecule type" value="Genomic_DNA"/>
</dbReference>
<organism evidence="1 2">
    <name type="scientific">Durusdinium trenchii</name>
    <dbReference type="NCBI Taxonomy" id="1381693"/>
    <lineage>
        <taxon>Eukaryota</taxon>
        <taxon>Sar</taxon>
        <taxon>Alveolata</taxon>
        <taxon>Dinophyceae</taxon>
        <taxon>Suessiales</taxon>
        <taxon>Symbiodiniaceae</taxon>
        <taxon>Durusdinium</taxon>
    </lineage>
</organism>
<keyword evidence="2" id="KW-1185">Reference proteome</keyword>
<comment type="caution">
    <text evidence="1">The sequence shown here is derived from an EMBL/GenBank/DDBJ whole genome shotgun (WGS) entry which is preliminary data.</text>
</comment>
<name>A0ABP0HWK2_9DINO</name>
<evidence type="ECO:0000313" key="1">
    <source>
        <dbReference type="EMBL" id="CAK8994616.1"/>
    </source>
</evidence>
<protein>
    <submittedName>
        <fullName evidence="1">Uncharacterized protein</fullName>
    </submittedName>
</protein>
<gene>
    <name evidence="1" type="ORF">SCF082_LOCUS4004</name>
</gene>
<sequence>MARSKAAKQVKDAAKGAEPANAAGPANPEGQTLTEGGVNLNCQKCAQPTTLRESIPNGRNELRRNCLDCVSTDKWLLRASKKPSGVESDQQKERREKAEATKSALTKMSPQEKSAWYQKQKDERKQQERGCKRTFSTGVGFVVDEEKQKFAEHELDVFETSEMWCGRMMTLKKFDTLEAAEAAFKLECKKSGAKTKVKRGETLLASFQGVQAKAGSSHSLSHGVRQRADLTEEADLQDFKDEVKSKAEKATWRLESDRQAFLEGTLQGHTPLLNVAQDMAKAKAIEAEMESQWMQTLEATAAQKKEENKKPTNPVKSVGVEAMGVEAAIQRSVQNMNDAVSRQKALQEQAKEDSNLLETEMLREEAREFQTKADGFLPLILEEIATKEKDWKQQLTASLEAKSAQDLHDLCLEIAKGLKDWLANSTSLKSFRDIVKEWRSWLAKCKASSKKKDKAATKAQSAAMSSAKLAVGSSWHNLGLCRQAIDKFANDGSLDRDFGIAWSLEKDLLLADPSQEICPVVLSEGQASSYCTEMANNEYFKFQKVWVAEQMKKQGASCFLSAVVTKTAVATKLGSLWGKLCGPEALSFLSGCSDNMVKELCVPQFFQQGDGTCHAHLHGDFGLPDVRLLFEGKAILAGLPLAKVPGESLAEKRSWLTSVTWDVFHRQVTWSVSLVPGKGVAIPGDHCFLSFSQGECHGGRVHLLRAPHASRTMKLCSDQVDDNAALQSLKTGRLLDCLTKALAVEKRGAPDSEARRPNPKRAKANSADQNALVQITGSAAAALASGAGEGP</sequence>
<accession>A0ABP0HWK2</accession>
<dbReference type="Proteomes" id="UP001642464">
    <property type="component" value="Unassembled WGS sequence"/>
</dbReference>